<keyword evidence="1 4" id="KW-0808">Transferase</keyword>
<evidence type="ECO:0000256" key="1">
    <source>
        <dbReference type="ARBA" id="ARBA00022679"/>
    </source>
</evidence>
<dbReference type="InterPro" id="IPR051016">
    <property type="entry name" value="Diverse_Substrate_AcTransf"/>
</dbReference>
<feature type="domain" description="N-acetyltransferase" evidence="3">
    <location>
        <begin position="4"/>
        <end position="152"/>
    </location>
</feature>
<evidence type="ECO:0000313" key="4">
    <source>
        <dbReference type="EMBL" id="KAA0257068.1"/>
    </source>
</evidence>
<organism evidence="4 5">
    <name type="scientific">Deferribacter autotrophicus</name>
    <dbReference type="NCBI Taxonomy" id="500465"/>
    <lineage>
        <taxon>Bacteria</taxon>
        <taxon>Pseudomonadati</taxon>
        <taxon>Deferribacterota</taxon>
        <taxon>Deferribacteres</taxon>
        <taxon>Deferribacterales</taxon>
        <taxon>Deferribacteraceae</taxon>
        <taxon>Deferribacter</taxon>
    </lineage>
</organism>
<dbReference type="PIRSF" id="PIRSF037663">
    <property type="entry name" value="Acetyltransf_GNAT_prd"/>
    <property type="match status" value="1"/>
</dbReference>
<dbReference type="EMBL" id="VFJB01000009">
    <property type="protein sequence ID" value="KAA0257068.1"/>
    <property type="molecule type" value="Genomic_DNA"/>
</dbReference>
<dbReference type="PANTHER" id="PTHR10545:SF29">
    <property type="entry name" value="GH14572P-RELATED"/>
    <property type="match status" value="1"/>
</dbReference>
<dbReference type="Gene3D" id="3.40.630.30">
    <property type="match status" value="1"/>
</dbReference>
<dbReference type="Pfam" id="PF00583">
    <property type="entry name" value="Acetyltransf_1"/>
    <property type="match status" value="1"/>
</dbReference>
<evidence type="ECO:0000256" key="2">
    <source>
        <dbReference type="ARBA" id="ARBA00023315"/>
    </source>
</evidence>
<keyword evidence="5" id="KW-1185">Reference proteome</keyword>
<dbReference type="GO" id="GO:0008080">
    <property type="term" value="F:N-acetyltransferase activity"/>
    <property type="evidence" value="ECO:0007669"/>
    <property type="project" value="UniProtKB-ARBA"/>
</dbReference>
<name>A0A5A8F623_9BACT</name>
<dbReference type="InterPro" id="IPR017255">
    <property type="entry name" value="AcTrfase_GNAT_prd"/>
</dbReference>
<proteinExistence type="predicted"/>
<dbReference type="SUPFAM" id="SSF55729">
    <property type="entry name" value="Acyl-CoA N-acyltransferases (Nat)"/>
    <property type="match status" value="1"/>
</dbReference>
<dbReference type="AlphaFoldDB" id="A0A5A8F623"/>
<evidence type="ECO:0000259" key="3">
    <source>
        <dbReference type="PROSITE" id="PS51186"/>
    </source>
</evidence>
<dbReference type="PANTHER" id="PTHR10545">
    <property type="entry name" value="DIAMINE N-ACETYLTRANSFERASE"/>
    <property type="match status" value="1"/>
</dbReference>
<evidence type="ECO:0000313" key="5">
    <source>
        <dbReference type="Proteomes" id="UP000322876"/>
    </source>
</evidence>
<gene>
    <name evidence="4" type="ORF">FHQ18_10900</name>
</gene>
<dbReference type="InterPro" id="IPR016181">
    <property type="entry name" value="Acyl_CoA_acyltransferase"/>
</dbReference>
<dbReference type="PROSITE" id="PS51186">
    <property type="entry name" value="GNAT"/>
    <property type="match status" value="1"/>
</dbReference>
<reference evidence="4 5" key="1">
    <citation type="submission" date="2019-06" db="EMBL/GenBank/DDBJ databases">
        <title>Genomic insights into carbon and energy metabolism of Deferribacter autotrophicus revealed new metabolic traits in the phylum Deferribacteres.</title>
        <authorList>
            <person name="Slobodkin A.I."/>
            <person name="Slobodkina G.B."/>
            <person name="Allioux M."/>
            <person name="Alain K."/>
            <person name="Jebbar M."/>
            <person name="Shadrin V."/>
            <person name="Kublanov I.V."/>
            <person name="Toshchakov S.V."/>
            <person name="Bonch-Osmolovskaya E.A."/>
        </authorList>
    </citation>
    <scope>NUCLEOTIDE SEQUENCE [LARGE SCALE GENOMIC DNA]</scope>
    <source>
        <strain evidence="4 5">SL50</strain>
    </source>
</reference>
<keyword evidence="2" id="KW-0012">Acyltransferase</keyword>
<accession>A0A5A8F623</accession>
<dbReference type="OrthoDB" id="9790865at2"/>
<sequence length="154" mass="18237">MKNIVIRTITIDDLPHIYKLGEKVFTLQNYPNLYRVWDENEVAEFFINDKESCFVAEIDGKIAGFILSYVVNKALIKYGYLVWLCVDEEYKKQGVASKLFDEFKKYMEKNGVVTLFVDVEKSNEEALNFFRNKGFSEPKEQIYLTLYLKERENR</sequence>
<dbReference type="InterPro" id="IPR000182">
    <property type="entry name" value="GNAT_dom"/>
</dbReference>
<protein>
    <submittedName>
        <fullName evidence="4">GNAT family N-acetyltransferase</fullName>
    </submittedName>
</protein>
<dbReference type="RefSeq" id="WP_149267213.1">
    <property type="nucleotide sequence ID" value="NZ_VFJB01000009.1"/>
</dbReference>
<dbReference type="CDD" id="cd04301">
    <property type="entry name" value="NAT_SF"/>
    <property type="match status" value="1"/>
</dbReference>
<comment type="caution">
    <text evidence="4">The sequence shown here is derived from an EMBL/GenBank/DDBJ whole genome shotgun (WGS) entry which is preliminary data.</text>
</comment>
<dbReference type="Proteomes" id="UP000322876">
    <property type="component" value="Unassembled WGS sequence"/>
</dbReference>